<feature type="chain" id="PRO_5046399071" description="Lipoprotein" evidence="2">
    <location>
        <begin position="21"/>
        <end position="229"/>
    </location>
</feature>
<feature type="compositionally biased region" description="Pro residues" evidence="1">
    <location>
        <begin position="57"/>
        <end position="69"/>
    </location>
</feature>
<feature type="compositionally biased region" description="Low complexity" evidence="1">
    <location>
        <begin position="143"/>
        <end position="152"/>
    </location>
</feature>
<evidence type="ECO:0000256" key="1">
    <source>
        <dbReference type="SAM" id="MobiDB-lite"/>
    </source>
</evidence>
<dbReference type="EMBL" id="JBHSFS010000010">
    <property type="protein sequence ID" value="MFC4515757.1"/>
    <property type="molecule type" value="Genomic_DNA"/>
</dbReference>
<dbReference type="RefSeq" id="WP_417923378.1">
    <property type="nucleotide sequence ID" value="NZ_JBHSFS010000010.1"/>
</dbReference>
<reference evidence="4" key="1">
    <citation type="journal article" date="2019" name="Int. J. Syst. Evol. Microbiol.">
        <title>The Global Catalogue of Microorganisms (GCM) 10K type strain sequencing project: providing services to taxonomists for standard genome sequencing and annotation.</title>
        <authorList>
            <consortium name="The Broad Institute Genomics Platform"/>
            <consortium name="The Broad Institute Genome Sequencing Center for Infectious Disease"/>
            <person name="Wu L."/>
            <person name="Ma J."/>
        </authorList>
    </citation>
    <scope>NUCLEOTIDE SEQUENCE [LARGE SCALE GENOMIC DNA]</scope>
    <source>
        <strain evidence="4">CECT 8064</strain>
    </source>
</reference>
<accession>A0ABV9BNW6</accession>
<evidence type="ECO:0000313" key="4">
    <source>
        <dbReference type="Proteomes" id="UP001595990"/>
    </source>
</evidence>
<protein>
    <recommendedName>
        <fullName evidence="5">Lipoprotein</fullName>
    </recommendedName>
</protein>
<dbReference type="Proteomes" id="UP001595990">
    <property type="component" value="Unassembled WGS sequence"/>
</dbReference>
<feature type="compositionally biased region" description="Low complexity" evidence="1">
    <location>
        <begin position="70"/>
        <end position="81"/>
    </location>
</feature>
<keyword evidence="2" id="KW-0732">Signal</keyword>
<dbReference type="PROSITE" id="PS51257">
    <property type="entry name" value="PROKAR_LIPOPROTEIN"/>
    <property type="match status" value="1"/>
</dbReference>
<sequence length="229" mass="23056">MHRVPSAAVLVAVAMSAAVGCVSVSPQPLAPGGPGGPRVVHQGPARESLTVTGPGAARPPSPDGTPPPGANGAPEANGAPGRTADPFRIGPYDPKGPADPKDPADPTMPWDPPAPSRAAGSDQGAHRSPDAPSLVAPPPPATDPGGARQAPSPERRAERQEPAPAPPEPQRQAPRPAPEPEERHAAPAPAPAPASRGQQGKGLCALGDTYGKWEKGGDASRICHQVYGR</sequence>
<evidence type="ECO:0008006" key="5">
    <source>
        <dbReference type="Google" id="ProtNLM"/>
    </source>
</evidence>
<evidence type="ECO:0000313" key="3">
    <source>
        <dbReference type="EMBL" id="MFC4515757.1"/>
    </source>
</evidence>
<proteinExistence type="predicted"/>
<comment type="caution">
    <text evidence="3">The sequence shown here is derived from an EMBL/GenBank/DDBJ whole genome shotgun (WGS) entry which is preliminary data.</text>
</comment>
<name>A0ABV9BNW6_9ACTN</name>
<evidence type="ECO:0000256" key="2">
    <source>
        <dbReference type="SAM" id="SignalP"/>
    </source>
</evidence>
<gene>
    <name evidence="3" type="ORF">ACFPEN_22730</name>
</gene>
<feature type="signal peptide" evidence="2">
    <location>
        <begin position="1"/>
        <end position="20"/>
    </location>
</feature>
<feature type="region of interest" description="Disordered" evidence="1">
    <location>
        <begin position="28"/>
        <end position="229"/>
    </location>
</feature>
<organism evidence="3 4">
    <name type="scientific">Streptomyces ehimensis</name>
    <dbReference type="NCBI Taxonomy" id="68195"/>
    <lineage>
        <taxon>Bacteria</taxon>
        <taxon>Bacillati</taxon>
        <taxon>Actinomycetota</taxon>
        <taxon>Actinomycetes</taxon>
        <taxon>Kitasatosporales</taxon>
        <taxon>Streptomycetaceae</taxon>
        <taxon>Streptomyces</taxon>
    </lineage>
</organism>
<keyword evidence="4" id="KW-1185">Reference proteome</keyword>